<comment type="similarity">
    <text evidence="3">Belongs to the TRAFAC class TrmE-Era-EngA-EngB-Septin-like GTPase superfamily. Septin GTPase family.</text>
</comment>
<dbReference type="InterPro" id="IPR001374">
    <property type="entry name" value="R3H_dom"/>
</dbReference>
<feature type="compositionally biased region" description="Low complexity" evidence="5">
    <location>
        <begin position="657"/>
        <end position="678"/>
    </location>
</feature>
<feature type="compositionally biased region" description="Polar residues" evidence="5">
    <location>
        <begin position="951"/>
        <end position="960"/>
    </location>
</feature>
<dbReference type="InterPro" id="IPR000467">
    <property type="entry name" value="G_patch_dom"/>
</dbReference>
<dbReference type="GO" id="GO:0003676">
    <property type="term" value="F:nucleic acid binding"/>
    <property type="evidence" value="ECO:0007669"/>
    <property type="project" value="UniProtKB-UniRule"/>
</dbReference>
<gene>
    <name evidence="9" type="ORF">SMAX5B_009411</name>
</gene>
<dbReference type="InterPro" id="IPR030379">
    <property type="entry name" value="G_SEPTIN_dom"/>
</dbReference>
<organism evidence="9 10">
    <name type="scientific">Scophthalmus maximus</name>
    <name type="common">Turbot</name>
    <name type="synonym">Psetta maxima</name>
    <dbReference type="NCBI Taxonomy" id="52904"/>
    <lineage>
        <taxon>Eukaryota</taxon>
        <taxon>Metazoa</taxon>
        <taxon>Chordata</taxon>
        <taxon>Craniata</taxon>
        <taxon>Vertebrata</taxon>
        <taxon>Euteleostomi</taxon>
        <taxon>Actinopterygii</taxon>
        <taxon>Neopterygii</taxon>
        <taxon>Teleostei</taxon>
        <taxon>Neoteleostei</taxon>
        <taxon>Acanthomorphata</taxon>
        <taxon>Carangaria</taxon>
        <taxon>Pleuronectiformes</taxon>
        <taxon>Pleuronectoidei</taxon>
        <taxon>Scophthalmidae</taxon>
        <taxon>Scophthalmus</taxon>
    </lineage>
</organism>
<feature type="region of interest" description="Disordered" evidence="5">
    <location>
        <begin position="819"/>
        <end position="841"/>
    </location>
</feature>
<dbReference type="Pfam" id="PF26535">
    <property type="entry name" value="DSRM_CARF"/>
    <property type="match status" value="1"/>
</dbReference>
<evidence type="ECO:0000256" key="5">
    <source>
        <dbReference type="SAM" id="MobiDB-lite"/>
    </source>
</evidence>
<dbReference type="Pfam" id="PF01585">
    <property type="entry name" value="G-patch"/>
    <property type="match status" value="1"/>
</dbReference>
<evidence type="ECO:0000259" key="8">
    <source>
        <dbReference type="PROSITE" id="PS51719"/>
    </source>
</evidence>
<dbReference type="SUPFAM" id="SSF54768">
    <property type="entry name" value="dsRNA-binding domain-like"/>
    <property type="match status" value="2"/>
</dbReference>
<accession>A0A2U9C5H4</accession>
<dbReference type="PROSITE" id="PS50174">
    <property type="entry name" value="G_PATCH"/>
    <property type="match status" value="1"/>
</dbReference>
<feature type="region of interest" description="Disordered" evidence="5">
    <location>
        <begin position="901"/>
        <end position="967"/>
    </location>
</feature>
<keyword evidence="4" id="KW-0175">Coiled coil</keyword>
<feature type="compositionally biased region" description="Polar residues" evidence="5">
    <location>
        <begin position="528"/>
        <end position="543"/>
    </location>
</feature>
<evidence type="ECO:0000259" key="6">
    <source>
        <dbReference type="PROSITE" id="PS50174"/>
    </source>
</evidence>
<dbReference type="SMART" id="SM00358">
    <property type="entry name" value="DSRM"/>
    <property type="match status" value="2"/>
</dbReference>
<feature type="compositionally biased region" description="Low complexity" evidence="5">
    <location>
        <begin position="923"/>
        <end position="950"/>
    </location>
</feature>
<sequence length="1227" mass="138406">MASTEIARQAGEGARAVPLAGHVGFDSMPDQLVNKSVNHGFCFNILCVGETGLGKSTLMDTLFNTKFEGEPTQHNQPGVTLKSNTYELQESNVRLKLTVVNTVGFGDQINKEDSYKSIVEFIDAQFEAYLQEELKIKRTLHSYHDTRIHACLYFIAPTGHSLKSLDLVTMKKLDSKVNIIPIIAKSDAISKSELAKFKIKITSELVSNGVQIYQFPTDDESVAEINSTMNSHLPFAVVGSTEEVKIGNKMVKARQYPWGTVQVENENHCDFVKLREMLIRVNMEDLREQTHTRHYELYRRCKLEEMGFKDTDPDCKPFSLQETYEAKRNEFMGELQKKEEEMRQMFVQRVKEKEAELKEAEKELHEKFDRLKKLHQDEKKKVEDKKKSLDDELNTFKQKKTAAELLQNQAQQAGGSTTLKREKERKKYGLGLIWTELVMADGTDTVEMPSFDPSPYSEAKKRPTSSDGRDEPMRKMPVSKFGSRPRFEPVHFVSGGSSGGAGTDEKENDKERRRSESYGMRQWDSEHSSYSSTSRAQGSSSLRSAFDRVSSYSSDSWGSHRDRDRETSSVSTSGLGYGGRGSAANFMAKSQQDYTVKYETHSARNSDCYSQPQRYNGYGGAGRSGGWDSGRQGLGYGYQDRPSSSRPFSRVYNSPGQSSPTTSQLSSSSQPIPISQPTLDDKQRLIASVASALTIACRDPMYMTGSDSPNYNFMLSRSIQACKTNPEYIYVNLKDIPQADLPKNRKVPTDGYACELRCQGVYLATGYSGSKNGARDRASEQAVKLFVKPVEVRVAQRKFRHSTVNDIVVCQMHGPTPAFLPALRNPEDKPTPSSKGQYEPDKRKHWTEFVVMDNAHDAICILNNSAAFNRMKIDYKFDILPNNTAWLCSVFLQDELVAQASGTKKSSKHAAASEAVRKLRMNQAQRQQQQQQQQQQQHHQQPQQQQQQPQYSRGNNQSDSGGRFGHQGVRKKHLSELVILENSDNAICIINDTAQFNKVTADYKFTVLPDHRWRCEVYLEGQYVAAGLGPKKIVKHIAATEALATLKQTQAVVKSNLRKEGHCDAISRSQILARSGEEATRQEIKEDNIGNQLLRKMGWKGGGLGRDGEGIAEPIRVKEQFSREGLGMDMEKAGNQLSKRDIEDIIRNYASSDRQDDLRFSTDLTNDERKQIHQISQKYGLRSKSYGQGRLRFLIVSRKVHKDQLIGQLLQEGQVGRYELVKPQASH</sequence>
<dbReference type="STRING" id="52904.ENSSMAP00000020847"/>
<dbReference type="InterPro" id="IPR058828">
    <property type="entry name" value="DSRM_CARF/NKRF"/>
</dbReference>
<feature type="domain" description="G-patch" evidence="6">
    <location>
        <begin position="1086"/>
        <end position="1131"/>
    </location>
</feature>
<feature type="domain" description="Septin-type G" evidence="8">
    <location>
        <begin position="39"/>
        <end position="305"/>
    </location>
</feature>
<feature type="compositionally biased region" description="Basic and acidic residues" evidence="5">
    <location>
        <begin position="503"/>
        <end position="516"/>
    </location>
</feature>
<feature type="compositionally biased region" description="Polar residues" evidence="5">
    <location>
        <begin position="641"/>
        <end position="656"/>
    </location>
</feature>
<dbReference type="Pfam" id="PF01424">
    <property type="entry name" value="R3H"/>
    <property type="match status" value="1"/>
</dbReference>
<name>A0A2U9C5H4_SCOMX</name>
<dbReference type="SUPFAM" id="SSF52540">
    <property type="entry name" value="P-loop containing nucleoside triphosphate hydrolases"/>
    <property type="match status" value="1"/>
</dbReference>
<feature type="region of interest" description="Disordered" evidence="5">
    <location>
        <begin position="620"/>
        <end position="679"/>
    </location>
</feature>
<feature type="coiled-coil region" evidence="4">
    <location>
        <begin position="321"/>
        <end position="399"/>
    </location>
</feature>
<keyword evidence="10" id="KW-1185">Reference proteome</keyword>
<dbReference type="Gene3D" id="3.40.50.300">
    <property type="entry name" value="P-loop containing nucleotide triphosphate hydrolases"/>
    <property type="match status" value="1"/>
</dbReference>
<dbReference type="Gene3D" id="3.30.160.20">
    <property type="match status" value="1"/>
</dbReference>
<dbReference type="Pfam" id="PF00735">
    <property type="entry name" value="Septin"/>
    <property type="match status" value="1"/>
</dbReference>
<evidence type="ECO:0000256" key="3">
    <source>
        <dbReference type="RuleBase" id="RU004560"/>
    </source>
</evidence>
<dbReference type="SMART" id="SM00393">
    <property type="entry name" value="R3H"/>
    <property type="match status" value="1"/>
</dbReference>
<dbReference type="SMART" id="SM00443">
    <property type="entry name" value="G_patch"/>
    <property type="match status" value="1"/>
</dbReference>
<dbReference type="PANTHER" id="PTHR18884">
    <property type="entry name" value="SEPTIN"/>
    <property type="match status" value="1"/>
</dbReference>
<dbReference type="InterPro" id="IPR036867">
    <property type="entry name" value="R3H_dom_sf"/>
</dbReference>
<dbReference type="PROSITE" id="PS51061">
    <property type="entry name" value="R3H"/>
    <property type="match status" value="1"/>
</dbReference>
<reference evidence="9 10" key="1">
    <citation type="submission" date="2017-12" db="EMBL/GenBank/DDBJ databases">
        <title>Integrating genomic resources of turbot (Scophthalmus maximus) in depth evaluation of genetic and physical mapping variation across individuals.</title>
        <authorList>
            <person name="Martinez P."/>
        </authorList>
    </citation>
    <scope>NUCLEOTIDE SEQUENCE [LARGE SCALE GENOMIC DNA]</scope>
</reference>
<feature type="region of interest" description="Disordered" evidence="5">
    <location>
        <begin position="443"/>
        <end position="583"/>
    </location>
</feature>
<dbReference type="InterPro" id="IPR034071">
    <property type="entry name" value="R3H_NRF"/>
</dbReference>
<feature type="compositionally biased region" description="Low complexity" evidence="5">
    <location>
        <begin position="901"/>
        <end position="914"/>
    </location>
</feature>
<feature type="domain" description="R3H" evidence="7">
    <location>
        <begin position="1136"/>
        <end position="1200"/>
    </location>
</feature>
<dbReference type="EMBL" id="CP026255">
    <property type="protein sequence ID" value="AWP11831.1"/>
    <property type="molecule type" value="Genomic_DNA"/>
</dbReference>
<dbReference type="CDD" id="cd01850">
    <property type="entry name" value="CDC_Septin"/>
    <property type="match status" value="1"/>
</dbReference>
<dbReference type="FunFam" id="3.30.1370.50:FF:000004">
    <property type="entry name" value="NFKB repressing factor"/>
    <property type="match status" value="1"/>
</dbReference>
<protein>
    <submittedName>
        <fullName evidence="9">Putative NF-kappa-B-repressing factor</fullName>
    </submittedName>
</protein>
<dbReference type="InterPro" id="IPR016491">
    <property type="entry name" value="Septin"/>
</dbReference>
<feature type="compositionally biased region" description="Basic and acidic residues" evidence="5">
    <location>
        <begin position="558"/>
        <end position="567"/>
    </location>
</feature>
<evidence type="ECO:0000256" key="1">
    <source>
        <dbReference type="ARBA" id="ARBA00022741"/>
    </source>
</evidence>
<dbReference type="InterPro" id="IPR014720">
    <property type="entry name" value="dsRBD_dom"/>
</dbReference>
<evidence type="ECO:0000313" key="10">
    <source>
        <dbReference type="Proteomes" id="UP000246464"/>
    </source>
</evidence>
<evidence type="ECO:0000256" key="2">
    <source>
        <dbReference type="ARBA" id="ARBA00023134"/>
    </source>
</evidence>
<proteinExistence type="inferred from homology"/>
<evidence type="ECO:0000259" key="7">
    <source>
        <dbReference type="PROSITE" id="PS51061"/>
    </source>
</evidence>
<dbReference type="Proteomes" id="UP000246464">
    <property type="component" value="Chromosome 13"/>
</dbReference>
<evidence type="ECO:0000313" key="9">
    <source>
        <dbReference type="EMBL" id="AWP11831.1"/>
    </source>
</evidence>
<dbReference type="Gene3D" id="3.30.1370.50">
    <property type="entry name" value="R3H-like domain"/>
    <property type="match status" value="1"/>
</dbReference>
<dbReference type="InterPro" id="IPR027417">
    <property type="entry name" value="P-loop_NTPase"/>
</dbReference>
<feature type="compositionally biased region" description="Gly residues" evidence="5">
    <location>
        <begin position="620"/>
        <end position="636"/>
    </location>
</feature>
<keyword evidence="1 3" id="KW-0547">Nucleotide-binding</keyword>
<dbReference type="CDD" id="cd02640">
    <property type="entry name" value="R3H_NRF"/>
    <property type="match status" value="1"/>
</dbReference>
<dbReference type="GO" id="GO:0005525">
    <property type="term" value="F:GTP binding"/>
    <property type="evidence" value="ECO:0007669"/>
    <property type="project" value="UniProtKB-KW"/>
</dbReference>
<dbReference type="SUPFAM" id="SSF82708">
    <property type="entry name" value="R3H domain"/>
    <property type="match status" value="1"/>
</dbReference>
<evidence type="ECO:0000256" key="4">
    <source>
        <dbReference type="SAM" id="Coils"/>
    </source>
</evidence>
<dbReference type="PROSITE" id="PS51719">
    <property type="entry name" value="G_SEPTIN"/>
    <property type="match status" value="1"/>
</dbReference>
<dbReference type="AlphaFoldDB" id="A0A2U9C5H4"/>
<dbReference type="FunFam" id="3.40.50.300:FF:000036">
    <property type="entry name" value="septin-6 isoform X2"/>
    <property type="match status" value="1"/>
</dbReference>
<keyword evidence="2 3" id="KW-0342">GTP-binding</keyword>